<proteinExistence type="predicted"/>
<gene>
    <name evidence="1" type="ORF">PODLI_1B026907</name>
</gene>
<dbReference type="AlphaFoldDB" id="A0AA35P472"/>
<protein>
    <submittedName>
        <fullName evidence="1">Uncharacterized protein</fullName>
    </submittedName>
</protein>
<keyword evidence="2" id="KW-1185">Reference proteome</keyword>
<reference evidence="1" key="1">
    <citation type="submission" date="2022-12" db="EMBL/GenBank/DDBJ databases">
        <authorList>
            <person name="Alioto T."/>
            <person name="Alioto T."/>
            <person name="Gomez Garrido J."/>
        </authorList>
    </citation>
    <scope>NUCLEOTIDE SEQUENCE</scope>
</reference>
<dbReference type="EMBL" id="OX395130">
    <property type="protein sequence ID" value="CAI5774324.1"/>
    <property type="molecule type" value="Genomic_DNA"/>
</dbReference>
<organism evidence="1 2">
    <name type="scientific">Podarcis lilfordi</name>
    <name type="common">Lilford's wall lizard</name>
    <dbReference type="NCBI Taxonomy" id="74358"/>
    <lineage>
        <taxon>Eukaryota</taxon>
        <taxon>Metazoa</taxon>
        <taxon>Chordata</taxon>
        <taxon>Craniata</taxon>
        <taxon>Vertebrata</taxon>
        <taxon>Euteleostomi</taxon>
        <taxon>Lepidosauria</taxon>
        <taxon>Squamata</taxon>
        <taxon>Bifurcata</taxon>
        <taxon>Unidentata</taxon>
        <taxon>Episquamata</taxon>
        <taxon>Laterata</taxon>
        <taxon>Lacertibaenia</taxon>
        <taxon>Lacertidae</taxon>
        <taxon>Podarcis</taxon>
    </lineage>
</organism>
<accession>A0AA35P472</accession>
<feature type="non-terminal residue" evidence="1">
    <location>
        <position position="60"/>
    </location>
</feature>
<evidence type="ECO:0000313" key="2">
    <source>
        <dbReference type="Proteomes" id="UP001178461"/>
    </source>
</evidence>
<evidence type="ECO:0000313" key="1">
    <source>
        <dbReference type="EMBL" id="CAI5774324.1"/>
    </source>
</evidence>
<dbReference type="Proteomes" id="UP001178461">
    <property type="component" value="Chromosome 5"/>
</dbReference>
<sequence>MRSKTSMFNAHTLEQHSAACNGSGLGSVKIIIRIWEDHSDFFPPSSFALGTNMFLAISKN</sequence>
<name>A0AA35P472_9SAUR</name>